<organism evidence="2 3">
    <name type="scientific">Marasmius crinis-equi</name>
    <dbReference type="NCBI Taxonomy" id="585013"/>
    <lineage>
        <taxon>Eukaryota</taxon>
        <taxon>Fungi</taxon>
        <taxon>Dikarya</taxon>
        <taxon>Basidiomycota</taxon>
        <taxon>Agaricomycotina</taxon>
        <taxon>Agaricomycetes</taxon>
        <taxon>Agaricomycetidae</taxon>
        <taxon>Agaricales</taxon>
        <taxon>Marasmiineae</taxon>
        <taxon>Marasmiaceae</taxon>
        <taxon>Marasmius</taxon>
    </lineage>
</organism>
<name>A0ABR3FF78_9AGAR</name>
<evidence type="ECO:0000313" key="2">
    <source>
        <dbReference type="EMBL" id="KAL0573794.1"/>
    </source>
</evidence>
<evidence type="ECO:0008006" key="4">
    <source>
        <dbReference type="Google" id="ProtNLM"/>
    </source>
</evidence>
<reference evidence="2 3" key="1">
    <citation type="submission" date="2024-02" db="EMBL/GenBank/DDBJ databases">
        <title>A draft genome for the cacao thread blight pathogen Marasmius crinis-equi.</title>
        <authorList>
            <person name="Cohen S.P."/>
            <person name="Baruah I.K."/>
            <person name="Amoako-Attah I."/>
            <person name="Bukari Y."/>
            <person name="Meinhardt L.W."/>
            <person name="Bailey B.A."/>
        </authorList>
    </citation>
    <scope>NUCLEOTIDE SEQUENCE [LARGE SCALE GENOMIC DNA]</scope>
    <source>
        <strain evidence="2 3">GH-76</strain>
    </source>
</reference>
<keyword evidence="3" id="KW-1185">Reference proteome</keyword>
<protein>
    <recommendedName>
        <fullName evidence="4">HECT domain-containing protein</fullName>
    </recommendedName>
</protein>
<feature type="region of interest" description="Disordered" evidence="1">
    <location>
        <begin position="50"/>
        <end position="91"/>
    </location>
</feature>
<evidence type="ECO:0000256" key="1">
    <source>
        <dbReference type="SAM" id="MobiDB-lite"/>
    </source>
</evidence>
<sequence length="743" mass="80526">PIATPTATPDVAPTVAPIVVPTAGPTTTSTVTPTVASTPVNASTIPFAVPDGIPSATTPTRTSTLPIETPSSTTAERGSQSPAAPLTPSASTTSVVPQIDLAANAFTLAHTPAATLATLESSTGVGNRRRRSESLEVESMLTVPALRRVRTTADEQHEDIHRTSAAVPTRPTTPALVPTRPATPVSPLANITNQRTGTPRATFLESPISGIDSVDTGRLMVPASQPIRPLPRRAGAVANLATAAPIATPASGFMAEDGEEFTEILNDNIVVNDNRNWRLKVASHITVPETVVVDGIEQTRSVQVAVPNDNISRSLVSYFKGRVLGTYSSVRDLAAGVTINGSSLPLRYLLSRFNSDMWLGNGLGNGVMRTILANLWEYIFKTDTVFWCAGTEEFLTINLGLWITSDNLVKAEVYGILAAVYMAQIGELPRNLSPALLLATRNGETSVRDIDFIRKFSPSFAKVMDTVWPNDSSVPNLTLAADQSNQYEVESMSMILSELQISRGDIHSLSVDDLRAIRRRIISMQLLGTSHAGVDFDTNRLVQKFRKGMDIPLSDSVAPIYFLEVMGDACKSLLIEMTPNTITSAAPLIRRIEWISSRSHQPGDLTEIEQHFRAIFEAWIAKPGHPDHPNVIERIGMEAFEALRGCAYFRARSFSRLVTGTETLGKDYTIKFLAPHGQGPSGSPFFTHTCLTTVDVTITPTMREDIQRSLDTPLNTASVMELALHDYFCPLDDTEGMDVYNRR</sequence>
<dbReference type="Proteomes" id="UP001465976">
    <property type="component" value="Unassembled WGS sequence"/>
</dbReference>
<gene>
    <name evidence="2" type="ORF">V5O48_008161</name>
</gene>
<feature type="compositionally biased region" description="Basic and acidic residues" evidence="1">
    <location>
        <begin position="152"/>
        <end position="162"/>
    </location>
</feature>
<feature type="compositionally biased region" description="Polar residues" evidence="1">
    <location>
        <begin position="55"/>
        <end position="91"/>
    </location>
</feature>
<dbReference type="EMBL" id="JBAHYK010000463">
    <property type="protein sequence ID" value="KAL0573794.1"/>
    <property type="molecule type" value="Genomic_DNA"/>
</dbReference>
<evidence type="ECO:0000313" key="3">
    <source>
        <dbReference type="Proteomes" id="UP001465976"/>
    </source>
</evidence>
<accession>A0ABR3FF78</accession>
<proteinExistence type="predicted"/>
<comment type="caution">
    <text evidence="2">The sequence shown here is derived from an EMBL/GenBank/DDBJ whole genome shotgun (WGS) entry which is preliminary data.</text>
</comment>
<feature type="non-terminal residue" evidence="2">
    <location>
        <position position="1"/>
    </location>
</feature>
<feature type="region of interest" description="Disordered" evidence="1">
    <location>
        <begin position="152"/>
        <end position="193"/>
    </location>
</feature>